<dbReference type="AlphaFoldDB" id="A0A9P8C0Y3"/>
<protein>
    <submittedName>
        <fullName evidence="2">Uncharacterized protein</fullName>
    </submittedName>
</protein>
<reference evidence="2" key="1">
    <citation type="journal article" date="2021" name="IMA Fungus">
        <title>Genomic characterization of three marine fungi, including Emericellopsis atlantica sp. nov. with signatures of a generalist lifestyle and marine biomass degradation.</title>
        <authorList>
            <person name="Hagestad O.C."/>
            <person name="Hou L."/>
            <person name="Andersen J.H."/>
            <person name="Hansen E.H."/>
            <person name="Altermark B."/>
            <person name="Li C."/>
            <person name="Kuhnert E."/>
            <person name="Cox R.J."/>
            <person name="Crous P.W."/>
            <person name="Spatafora J.W."/>
            <person name="Lail K."/>
            <person name="Amirebrahimi M."/>
            <person name="Lipzen A."/>
            <person name="Pangilinan J."/>
            <person name="Andreopoulos W."/>
            <person name="Hayes R.D."/>
            <person name="Ng V."/>
            <person name="Grigoriev I.V."/>
            <person name="Jackson S.A."/>
            <person name="Sutton T.D.S."/>
            <person name="Dobson A.D.W."/>
            <person name="Rama T."/>
        </authorList>
    </citation>
    <scope>NUCLEOTIDE SEQUENCE</scope>
    <source>
        <strain evidence="2">TRa018bII</strain>
    </source>
</reference>
<dbReference type="Proteomes" id="UP000824998">
    <property type="component" value="Unassembled WGS sequence"/>
</dbReference>
<organism evidence="2 3">
    <name type="scientific">Amylocarpus encephaloides</name>
    <dbReference type="NCBI Taxonomy" id="45428"/>
    <lineage>
        <taxon>Eukaryota</taxon>
        <taxon>Fungi</taxon>
        <taxon>Dikarya</taxon>
        <taxon>Ascomycota</taxon>
        <taxon>Pezizomycotina</taxon>
        <taxon>Leotiomycetes</taxon>
        <taxon>Helotiales</taxon>
        <taxon>Helotiales incertae sedis</taxon>
        <taxon>Amylocarpus</taxon>
    </lineage>
</organism>
<evidence type="ECO:0000256" key="1">
    <source>
        <dbReference type="SAM" id="MobiDB-lite"/>
    </source>
</evidence>
<proteinExistence type="predicted"/>
<evidence type="ECO:0000313" key="3">
    <source>
        <dbReference type="Proteomes" id="UP000824998"/>
    </source>
</evidence>
<accession>A0A9P8C0Y3</accession>
<feature type="region of interest" description="Disordered" evidence="1">
    <location>
        <begin position="116"/>
        <end position="182"/>
    </location>
</feature>
<name>A0A9P8C0Y3_9HELO</name>
<dbReference type="EMBL" id="MU251723">
    <property type="protein sequence ID" value="KAG9229888.1"/>
    <property type="molecule type" value="Genomic_DNA"/>
</dbReference>
<feature type="compositionally biased region" description="Low complexity" evidence="1">
    <location>
        <begin position="118"/>
        <end position="175"/>
    </location>
</feature>
<keyword evidence="3" id="KW-1185">Reference proteome</keyword>
<gene>
    <name evidence="2" type="ORF">BJ875DRAFT_521705</name>
</gene>
<comment type="caution">
    <text evidence="2">The sequence shown here is derived from an EMBL/GenBank/DDBJ whole genome shotgun (WGS) entry which is preliminary data.</text>
</comment>
<evidence type="ECO:0000313" key="2">
    <source>
        <dbReference type="EMBL" id="KAG9229888.1"/>
    </source>
</evidence>
<sequence length="522" mass="57427">MIICIQCVEQLLTPSIHSIEQRMSDNVNNFCVSEDLPKLYGLSWQIVHQKNFPLALPAGYCIPGHCIEKGQAEKRTFPLKESHGSPKPHSKAYTIKARLTACTEKPYYAPHSAKSFNTSKSLTSSTKTSSSGSETSTTTSSRSPIPPTISTSSTTSNKPTISSIISPSTIATPFPTGKPWQNLPISKPMTDRCLKPSQCLRRSSSSALNKALVAIPMKARGDACVDKDSFPHYLEGKLFQMLMSNNTNGSYSLAESFNECASCINTNMIEPKTFNQQKFQGFVDMAISGFCALPEPRDGAQTKLRKLGEVLTFGTESSILFFNITVVTKPVLQPNRRVLEWQAAADVCGQCVVLDALTIPTTEVCQIEFFDIIKTMINKFCAKPNPNKAFADFKQRGDEFTSYMESSLKFLDFSIVTQPLNLPTMFSWPEQAKRQSAKRGDKDLRAKILATLGPPSVVSRPVERDVATIPPNVQACYTSSACNQARDFYNTCIKSGQAYEVWDCFCRNQGTHVGIGGGLFGP</sequence>